<reference evidence="8 9" key="1">
    <citation type="submission" date="2019-08" db="EMBL/GenBank/DDBJ databases">
        <title>Deep-cultivation of Planctomycetes and their phenomic and genomic characterization uncovers novel biology.</title>
        <authorList>
            <person name="Wiegand S."/>
            <person name="Jogler M."/>
            <person name="Boedeker C."/>
            <person name="Pinto D."/>
            <person name="Vollmers J."/>
            <person name="Rivas-Marin E."/>
            <person name="Kohn T."/>
            <person name="Peeters S.H."/>
            <person name="Heuer A."/>
            <person name="Rast P."/>
            <person name="Oberbeckmann S."/>
            <person name="Bunk B."/>
            <person name="Jeske O."/>
            <person name="Meyerdierks A."/>
            <person name="Storesund J.E."/>
            <person name="Kallscheuer N."/>
            <person name="Luecker S."/>
            <person name="Lage O.M."/>
            <person name="Pohl T."/>
            <person name="Merkel B.J."/>
            <person name="Hornburger P."/>
            <person name="Mueller R.-W."/>
            <person name="Bruemmer F."/>
            <person name="Labrenz M."/>
            <person name="Spormann A.M."/>
            <person name="Op den Camp H."/>
            <person name="Overmann J."/>
            <person name="Amann R."/>
            <person name="Jetten M.S.M."/>
            <person name="Mascher T."/>
            <person name="Medema M.H."/>
            <person name="Devos D.P."/>
            <person name="Kaster A.-K."/>
            <person name="Ovreas L."/>
            <person name="Rohde M."/>
            <person name="Galperin M.Y."/>
            <person name="Jogler C."/>
        </authorList>
    </citation>
    <scope>NUCLEOTIDE SEQUENCE [LARGE SCALE GENOMIC DNA]</scope>
    <source>
        <strain evidence="8 9">UC8</strain>
    </source>
</reference>
<name>A0A5B9R8X3_9BACT</name>
<evidence type="ECO:0000313" key="8">
    <source>
        <dbReference type="EMBL" id="QEG43153.1"/>
    </source>
</evidence>
<comment type="similarity">
    <text evidence="1 6 7">Belongs to the acetokinase family.</text>
</comment>
<feature type="active site" description="Proton donor/acceptor" evidence="6">
    <location>
        <position position="157"/>
    </location>
</feature>
<feature type="binding site" evidence="6">
    <location>
        <position position="393"/>
    </location>
    <ligand>
        <name>Mg(2+)</name>
        <dbReference type="ChEBI" id="CHEBI:18420"/>
    </ligand>
</feature>
<dbReference type="Proteomes" id="UP000325286">
    <property type="component" value="Chromosome"/>
</dbReference>
<dbReference type="GO" id="GO:0006085">
    <property type="term" value="P:acetyl-CoA biosynthetic process"/>
    <property type="evidence" value="ECO:0007669"/>
    <property type="project" value="UniProtKB-UniRule"/>
</dbReference>
<feature type="binding site" evidence="6">
    <location>
        <begin position="340"/>
        <end position="344"/>
    </location>
    <ligand>
        <name>ATP</name>
        <dbReference type="ChEBI" id="CHEBI:30616"/>
    </ligand>
</feature>
<keyword evidence="6" id="KW-0963">Cytoplasm</keyword>
<dbReference type="OrthoDB" id="9802453at2"/>
<keyword evidence="5 6" id="KW-0067">ATP-binding</keyword>
<comment type="subcellular location">
    <subcellularLocation>
        <location evidence="6">Cytoplasm</location>
    </subcellularLocation>
</comment>
<dbReference type="GO" id="GO:0005737">
    <property type="term" value="C:cytoplasm"/>
    <property type="evidence" value="ECO:0007669"/>
    <property type="project" value="UniProtKB-SubCell"/>
</dbReference>
<dbReference type="GO" id="GO:0000287">
    <property type="term" value="F:magnesium ion binding"/>
    <property type="evidence" value="ECO:0007669"/>
    <property type="project" value="UniProtKB-UniRule"/>
</dbReference>
<evidence type="ECO:0000313" key="9">
    <source>
        <dbReference type="Proteomes" id="UP000325286"/>
    </source>
</evidence>
<keyword evidence="3 6" id="KW-0547">Nucleotide-binding</keyword>
<feature type="site" description="Transition state stabilizer" evidence="6">
    <location>
        <position position="250"/>
    </location>
</feature>
<evidence type="ECO:0000256" key="2">
    <source>
        <dbReference type="ARBA" id="ARBA00022679"/>
    </source>
</evidence>
<dbReference type="InterPro" id="IPR000890">
    <property type="entry name" value="Aliphatic_acid_kin_short-chain"/>
</dbReference>
<keyword evidence="4 6" id="KW-0418">Kinase</keyword>
<comment type="function">
    <text evidence="6">Catalyzes the formation of acetyl phosphate from acetate and ATP. Can also catalyze the reverse reaction.</text>
</comment>
<comment type="pathway">
    <text evidence="6">Metabolic intermediate biosynthesis; acetyl-CoA biosynthesis; acetyl-CoA from acetate: step 1/2.</text>
</comment>
<feature type="binding site" evidence="6">
    <location>
        <position position="101"/>
    </location>
    <ligand>
        <name>substrate</name>
    </ligand>
</feature>
<feature type="site" description="Transition state stabilizer" evidence="6">
    <location>
        <position position="189"/>
    </location>
</feature>
<dbReference type="GO" id="GO:0006083">
    <property type="term" value="P:acetate metabolic process"/>
    <property type="evidence" value="ECO:0007669"/>
    <property type="project" value="TreeGrafter"/>
</dbReference>
<gene>
    <name evidence="8" type="primary">ackA_2</name>
    <name evidence="6" type="synonym">ackA</name>
    <name evidence="8" type="ORF">UC8_51980</name>
</gene>
<organism evidence="8 9">
    <name type="scientific">Roseimaritima ulvae</name>
    <dbReference type="NCBI Taxonomy" id="980254"/>
    <lineage>
        <taxon>Bacteria</taxon>
        <taxon>Pseudomonadati</taxon>
        <taxon>Planctomycetota</taxon>
        <taxon>Planctomycetia</taxon>
        <taxon>Pirellulales</taxon>
        <taxon>Pirellulaceae</taxon>
        <taxon>Roseimaritima</taxon>
    </lineage>
</organism>
<dbReference type="PRINTS" id="PR00471">
    <property type="entry name" value="ACETATEKNASE"/>
</dbReference>
<dbReference type="PIRSF" id="PIRSF000722">
    <property type="entry name" value="Acetate_prop_kin"/>
    <property type="match status" value="1"/>
</dbReference>
<dbReference type="EC" id="2.7.2.1" evidence="6"/>
<keyword evidence="6" id="KW-0460">Magnesium</keyword>
<keyword evidence="9" id="KW-1185">Reference proteome</keyword>
<dbReference type="CDD" id="cd24010">
    <property type="entry name" value="ASKHA_NBD_AcK_PK"/>
    <property type="match status" value="1"/>
</dbReference>
<dbReference type="PANTHER" id="PTHR21060:SF15">
    <property type="entry name" value="ACETATE KINASE-RELATED"/>
    <property type="match status" value="1"/>
</dbReference>
<dbReference type="Gene3D" id="3.30.420.40">
    <property type="match status" value="2"/>
</dbReference>
<evidence type="ECO:0000256" key="3">
    <source>
        <dbReference type="ARBA" id="ARBA00022741"/>
    </source>
</evidence>
<feature type="binding site" evidence="6">
    <location>
        <begin position="217"/>
        <end position="221"/>
    </location>
    <ligand>
        <name>ATP</name>
        <dbReference type="ChEBI" id="CHEBI:30616"/>
    </ligand>
</feature>
<dbReference type="GO" id="GO:0008776">
    <property type="term" value="F:acetate kinase activity"/>
    <property type="evidence" value="ECO:0007669"/>
    <property type="project" value="UniProtKB-UniRule"/>
</dbReference>
<accession>A0A5B9R8X3</accession>
<dbReference type="AlphaFoldDB" id="A0A5B9R8X3"/>
<dbReference type="PANTHER" id="PTHR21060">
    <property type="entry name" value="ACETATE KINASE"/>
    <property type="match status" value="1"/>
</dbReference>
<dbReference type="EMBL" id="CP042914">
    <property type="protein sequence ID" value="QEG43153.1"/>
    <property type="molecule type" value="Genomic_DNA"/>
</dbReference>
<evidence type="ECO:0000256" key="5">
    <source>
        <dbReference type="ARBA" id="ARBA00022840"/>
    </source>
</evidence>
<feature type="binding site" evidence="6">
    <location>
        <position position="14"/>
    </location>
    <ligand>
        <name>ATP</name>
        <dbReference type="ChEBI" id="CHEBI:30616"/>
    </ligand>
</feature>
<evidence type="ECO:0000256" key="4">
    <source>
        <dbReference type="ARBA" id="ARBA00022777"/>
    </source>
</evidence>
<dbReference type="InterPro" id="IPR043129">
    <property type="entry name" value="ATPase_NBD"/>
</dbReference>
<dbReference type="InterPro" id="IPR023865">
    <property type="entry name" value="Aliphatic_acid_kinase_CS"/>
</dbReference>
<dbReference type="InterPro" id="IPR004372">
    <property type="entry name" value="Ac/propionate_kinase"/>
</dbReference>
<proteinExistence type="inferred from homology"/>
<dbReference type="Pfam" id="PF00871">
    <property type="entry name" value="Acetate_kinase"/>
    <property type="match status" value="1"/>
</dbReference>
<comment type="subunit">
    <text evidence="6">Homodimer.</text>
</comment>
<evidence type="ECO:0000256" key="1">
    <source>
        <dbReference type="ARBA" id="ARBA00008748"/>
    </source>
</evidence>
<comment type="cofactor">
    <cofactor evidence="6">
        <name>Mg(2+)</name>
        <dbReference type="ChEBI" id="CHEBI:18420"/>
    </cofactor>
    <cofactor evidence="6">
        <name>Mn(2+)</name>
        <dbReference type="ChEBI" id="CHEBI:29035"/>
    </cofactor>
    <text evidence="6">Mg(2+). Can also accept Mn(2+).</text>
</comment>
<dbReference type="KEGG" id="rul:UC8_51980"/>
<sequence>MNLLILNAGSSSLKCTLMDAEQDAVLARGMADWAGAETQYRYQGPEHNENTEHTGRGNHADPVQVDWKGHAAAVRRFISDLQHVEPLALPDPSSLVAVGHRIVHGGEFTSSVRITAEVRSRIAALAELAPLHNRPSLETLAAAEAELPRVPHIAVFDTTFHASLSPEAFTYPIPHQWTQRWGIRRYGFHGLSHAYCARRAAEMLNRPASDLRLVICHLGHGCSAAAVRGGRSVDTTMGFTPLEGLMMATRSGSIDPEIVAYMQHHQGLSAEQVEHALQRESGLWGVSGVSADMREVLAAAQSGHQQSRLAVAIYTRRIRQAVGAFAVTMGGIDALVFTAGVGEHAAEVRASVCDGLECLGLELDAQANATCQPDADIALPHSPGRILIISTREDLTILREVRDVLSTNPLTN</sequence>
<dbReference type="PROSITE" id="PS01075">
    <property type="entry name" value="ACETATE_KINASE_1"/>
    <property type="match status" value="1"/>
</dbReference>
<dbReference type="NCBIfam" id="TIGR00016">
    <property type="entry name" value="ackA"/>
    <property type="match status" value="1"/>
</dbReference>
<dbReference type="PROSITE" id="PS01076">
    <property type="entry name" value="ACETATE_KINASE_2"/>
    <property type="match status" value="1"/>
</dbReference>
<dbReference type="UniPathway" id="UPA00340">
    <property type="reaction ID" value="UER00458"/>
</dbReference>
<evidence type="ECO:0000256" key="7">
    <source>
        <dbReference type="RuleBase" id="RU003835"/>
    </source>
</evidence>
<evidence type="ECO:0000256" key="6">
    <source>
        <dbReference type="HAMAP-Rule" id="MF_00020"/>
    </source>
</evidence>
<dbReference type="RefSeq" id="WP_068139157.1">
    <property type="nucleotide sequence ID" value="NZ_CP042914.1"/>
</dbReference>
<comment type="catalytic activity">
    <reaction evidence="6">
        <text>acetate + ATP = acetyl phosphate + ADP</text>
        <dbReference type="Rhea" id="RHEA:11352"/>
        <dbReference type="ChEBI" id="CHEBI:22191"/>
        <dbReference type="ChEBI" id="CHEBI:30089"/>
        <dbReference type="ChEBI" id="CHEBI:30616"/>
        <dbReference type="ChEBI" id="CHEBI:456216"/>
        <dbReference type="EC" id="2.7.2.1"/>
    </reaction>
</comment>
<feature type="binding site" evidence="6">
    <location>
        <position position="7"/>
    </location>
    <ligand>
        <name>Mg(2+)</name>
        <dbReference type="ChEBI" id="CHEBI:18420"/>
    </ligand>
</feature>
<dbReference type="HAMAP" id="MF_00020">
    <property type="entry name" value="Acetate_kinase"/>
    <property type="match status" value="1"/>
</dbReference>
<keyword evidence="6" id="KW-0479">Metal-binding</keyword>
<protein>
    <recommendedName>
        <fullName evidence="6">Acetate kinase</fullName>
        <ecNumber evidence="6">2.7.2.1</ecNumber>
    </recommendedName>
    <alternativeName>
        <fullName evidence="6">Acetokinase</fullName>
    </alternativeName>
</protein>
<feature type="binding site" evidence="6">
    <location>
        <begin position="292"/>
        <end position="294"/>
    </location>
    <ligand>
        <name>ATP</name>
        <dbReference type="ChEBI" id="CHEBI:30616"/>
    </ligand>
</feature>
<dbReference type="GO" id="GO:0005524">
    <property type="term" value="F:ATP binding"/>
    <property type="evidence" value="ECO:0007669"/>
    <property type="project" value="UniProtKB-KW"/>
</dbReference>
<keyword evidence="2 6" id="KW-0808">Transferase</keyword>
<dbReference type="SUPFAM" id="SSF53067">
    <property type="entry name" value="Actin-like ATPase domain"/>
    <property type="match status" value="2"/>
</dbReference>